<dbReference type="AlphaFoldDB" id="A0A699QKJ6"/>
<feature type="non-terminal residue" evidence="1">
    <location>
        <position position="1"/>
    </location>
</feature>
<name>A0A699QKJ6_TANCI</name>
<reference evidence="1" key="1">
    <citation type="journal article" date="2019" name="Sci. Rep.">
        <title>Draft genome of Tanacetum cinerariifolium, the natural source of mosquito coil.</title>
        <authorList>
            <person name="Yamashiro T."/>
            <person name="Shiraishi A."/>
            <person name="Satake H."/>
            <person name="Nakayama K."/>
        </authorList>
    </citation>
    <scope>NUCLEOTIDE SEQUENCE</scope>
</reference>
<organism evidence="1">
    <name type="scientific">Tanacetum cinerariifolium</name>
    <name type="common">Dalmatian daisy</name>
    <name type="synonym">Chrysanthemum cinerariifolium</name>
    <dbReference type="NCBI Taxonomy" id="118510"/>
    <lineage>
        <taxon>Eukaryota</taxon>
        <taxon>Viridiplantae</taxon>
        <taxon>Streptophyta</taxon>
        <taxon>Embryophyta</taxon>
        <taxon>Tracheophyta</taxon>
        <taxon>Spermatophyta</taxon>
        <taxon>Magnoliopsida</taxon>
        <taxon>eudicotyledons</taxon>
        <taxon>Gunneridae</taxon>
        <taxon>Pentapetalae</taxon>
        <taxon>asterids</taxon>
        <taxon>campanulids</taxon>
        <taxon>Asterales</taxon>
        <taxon>Asteraceae</taxon>
        <taxon>Asteroideae</taxon>
        <taxon>Anthemideae</taxon>
        <taxon>Anthemidinae</taxon>
        <taxon>Tanacetum</taxon>
    </lineage>
</organism>
<protein>
    <submittedName>
        <fullName evidence="1">Integrase, catalytic region, zinc finger, CCHC-type, peptidase aspartic, catalytic</fullName>
    </submittedName>
</protein>
<accession>A0A699QKJ6</accession>
<dbReference type="EMBL" id="BKCJ011032588">
    <property type="protein sequence ID" value="GFC71254.1"/>
    <property type="molecule type" value="Genomic_DNA"/>
</dbReference>
<sequence length="88" mass="9764">GPDNAFVNDVDEQLVQDLALSVDNVFQAKDCDSFDSDVDEAPTAQTMFMANLSSADPITDEARPSYDLDILSKVQDYDQYLDDTCAYQ</sequence>
<proteinExistence type="predicted"/>
<comment type="caution">
    <text evidence="1">The sequence shown here is derived from an EMBL/GenBank/DDBJ whole genome shotgun (WGS) entry which is preliminary data.</text>
</comment>
<evidence type="ECO:0000313" key="1">
    <source>
        <dbReference type="EMBL" id="GFC71254.1"/>
    </source>
</evidence>
<gene>
    <name evidence="1" type="ORF">Tci_843224</name>
</gene>